<name>A0A9W4T1P5_9GLOM</name>
<keyword evidence="2" id="KW-1185">Reference proteome</keyword>
<organism evidence="1 2">
    <name type="scientific">Funneliformis geosporum</name>
    <dbReference type="NCBI Taxonomy" id="1117311"/>
    <lineage>
        <taxon>Eukaryota</taxon>
        <taxon>Fungi</taxon>
        <taxon>Fungi incertae sedis</taxon>
        <taxon>Mucoromycota</taxon>
        <taxon>Glomeromycotina</taxon>
        <taxon>Glomeromycetes</taxon>
        <taxon>Glomerales</taxon>
        <taxon>Glomeraceae</taxon>
        <taxon>Funneliformis</taxon>
    </lineage>
</organism>
<feature type="non-terminal residue" evidence="1">
    <location>
        <position position="265"/>
    </location>
</feature>
<dbReference type="SUPFAM" id="SSF52047">
    <property type="entry name" value="RNI-like"/>
    <property type="match status" value="1"/>
</dbReference>
<evidence type="ECO:0000313" key="2">
    <source>
        <dbReference type="Proteomes" id="UP001153678"/>
    </source>
</evidence>
<dbReference type="Proteomes" id="UP001153678">
    <property type="component" value="Unassembled WGS sequence"/>
</dbReference>
<sequence>NHQWCEASVQILWRKIQSLNTLITCLPYESKVILKNNFKLNFKIPIFQLCNIYQILSDIDISNTVERLLKYTRKGNENRRNVATREVFQMLMKQTSLKELTIYSGTIQEPSLPFTDSLNLSNLSKLYCSSDTYLELFHQLSLICHNLQSLGIFFKSSVLDGLTDLMSVQRRLKYQQRCPLPLSFISKLYNLQELSLSLYNRKGLEVFQHAFLPQLQVLKFQCQQPVNEHLNSFLENSGKNLTILDFLEERALLEIVVEFSPKKFY</sequence>
<proteinExistence type="predicted"/>
<dbReference type="AlphaFoldDB" id="A0A9W4T1P5"/>
<dbReference type="EMBL" id="CAMKVN010005788">
    <property type="protein sequence ID" value="CAI2189377.1"/>
    <property type="molecule type" value="Genomic_DNA"/>
</dbReference>
<accession>A0A9W4T1P5</accession>
<gene>
    <name evidence="1" type="ORF">FWILDA_LOCUS14048</name>
</gene>
<dbReference type="OrthoDB" id="2337857at2759"/>
<reference evidence="1" key="1">
    <citation type="submission" date="2022-08" db="EMBL/GenBank/DDBJ databases">
        <authorList>
            <person name="Kallberg Y."/>
            <person name="Tangrot J."/>
            <person name="Rosling A."/>
        </authorList>
    </citation>
    <scope>NUCLEOTIDE SEQUENCE</scope>
    <source>
        <strain evidence="1">Wild A</strain>
    </source>
</reference>
<comment type="caution">
    <text evidence="1">The sequence shown here is derived from an EMBL/GenBank/DDBJ whole genome shotgun (WGS) entry which is preliminary data.</text>
</comment>
<protein>
    <submittedName>
        <fullName evidence="1">1822_t:CDS:1</fullName>
    </submittedName>
</protein>
<evidence type="ECO:0000313" key="1">
    <source>
        <dbReference type="EMBL" id="CAI2189377.1"/>
    </source>
</evidence>